<accession>A0A8J3FN72</accession>
<comment type="similarity">
    <text evidence="2">Belongs to the 3-hydroxyacyl-CoA dehydrogenase family.</text>
</comment>
<dbReference type="GO" id="GO:0006631">
    <property type="term" value="P:fatty acid metabolic process"/>
    <property type="evidence" value="ECO:0007669"/>
    <property type="project" value="InterPro"/>
</dbReference>
<feature type="binding site" evidence="5">
    <location>
        <position position="96"/>
    </location>
    <ligand>
        <name>NAD(+)</name>
        <dbReference type="ChEBI" id="CHEBI:57540"/>
    </ligand>
</feature>
<evidence type="ECO:0000256" key="5">
    <source>
        <dbReference type="PIRSR" id="PIRSR000105-2"/>
    </source>
</evidence>
<dbReference type="InterPro" id="IPR008927">
    <property type="entry name" value="6-PGluconate_DH-like_C_sf"/>
</dbReference>
<dbReference type="InterPro" id="IPR022694">
    <property type="entry name" value="3-OHacyl-CoA_DH"/>
</dbReference>
<comment type="caution">
    <text evidence="8">The sequence shown here is derived from an EMBL/GenBank/DDBJ whole genome shotgun (WGS) entry which is preliminary data.</text>
</comment>
<feature type="binding site" evidence="5">
    <location>
        <position position="32"/>
    </location>
    <ligand>
        <name>NAD(+)</name>
        <dbReference type="ChEBI" id="CHEBI:57540"/>
    </ligand>
</feature>
<dbReference type="Pfam" id="PF02737">
    <property type="entry name" value="3HCDH_N"/>
    <property type="match status" value="1"/>
</dbReference>
<feature type="binding site" evidence="5">
    <location>
        <position position="91"/>
    </location>
    <ligand>
        <name>NAD(+)</name>
        <dbReference type="ChEBI" id="CHEBI:57540"/>
    </ligand>
</feature>
<name>A0A8J3FN72_9ACTN</name>
<keyword evidence="3" id="KW-0560">Oxidoreductase</keyword>
<keyword evidence="5" id="KW-0520">NAD</keyword>
<feature type="binding site" evidence="5">
    <location>
        <begin position="9"/>
        <end position="14"/>
    </location>
    <ligand>
        <name>NAD(+)</name>
        <dbReference type="ChEBI" id="CHEBI:57540"/>
    </ligand>
</feature>
<dbReference type="PANTHER" id="PTHR48075:SF5">
    <property type="entry name" value="3-HYDROXYBUTYRYL-COA DEHYDROGENASE"/>
    <property type="match status" value="1"/>
</dbReference>
<dbReference type="SUPFAM" id="SSF48179">
    <property type="entry name" value="6-phosphogluconate dehydrogenase C-terminal domain-like"/>
    <property type="match status" value="1"/>
</dbReference>
<dbReference type="InterPro" id="IPR006176">
    <property type="entry name" value="3-OHacyl-CoA_DH_NAD-bd"/>
</dbReference>
<feature type="binding site" evidence="5">
    <location>
        <position position="118"/>
    </location>
    <ligand>
        <name>NAD(+)</name>
        <dbReference type="ChEBI" id="CHEBI:57540"/>
    </ligand>
</feature>
<evidence type="ECO:0000313" key="9">
    <source>
        <dbReference type="Proteomes" id="UP000656042"/>
    </source>
</evidence>
<feature type="binding site" evidence="5">
    <location>
        <position position="273"/>
    </location>
    <ligand>
        <name>NAD(+)</name>
        <dbReference type="ChEBI" id="CHEBI:57540"/>
    </ligand>
</feature>
<dbReference type="EMBL" id="BMMX01000002">
    <property type="protein sequence ID" value="GGK79078.1"/>
    <property type="molecule type" value="Genomic_DNA"/>
</dbReference>
<comment type="pathway">
    <text evidence="1">Lipid metabolism; butanoate metabolism.</text>
</comment>
<dbReference type="PIRSF" id="PIRSF000105">
    <property type="entry name" value="HCDH"/>
    <property type="match status" value="1"/>
</dbReference>
<dbReference type="Gene3D" id="1.10.1040.10">
    <property type="entry name" value="N-(1-d-carboxylethyl)-l-norvaline Dehydrogenase, domain 2"/>
    <property type="match status" value="1"/>
</dbReference>
<keyword evidence="9" id="KW-1185">Reference proteome</keyword>
<evidence type="ECO:0000256" key="2">
    <source>
        <dbReference type="ARBA" id="ARBA00009463"/>
    </source>
</evidence>
<feature type="binding site" evidence="5">
    <location>
        <position position="142"/>
    </location>
    <ligand>
        <name>NAD(+)</name>
        <dbReference type="ChEBI" id="CHEBI:57540"/>
    </ligand>
</feature>
<evidence type="ECO:0000256" key="4">
    <source>
        <dbReference type="PIRSR" id="PIRSR000105-1"/>
    </source>
</evidence>
<dbReference type="SUPFAM" id="SSF51735">
    <property type="entry name" value="NAD(P)-binding Rossmann-fold domains"/>
    <property type="match status" value="1"/>
</dbReference>
<evidence type="ECO:0000256" key="1">
    <source>
        <dbReference type="ARBA" id="ARBA00005086"/>
    </source>
</evidence>
<dbReference type="PANTHER" id="PTHR48075">
    <property type="entry name" value="3-HYDROXYACYL-COA DEHYDROGENASE FAMILY PROTEIN"/>
    <property type="match status" value="1"/>
</dbReference>
<dbReference type="GO" id="GO:0016616">
    <property type="term" value="F:oxidoreductase activity, acting on the CH-OH group of donors, NAD or NADP as acceptor"/>
    <property type="evidence" value="ECO:0007669"/>
    <property type="project" value="InterPro"/>
</dbReference>
<dbReference type="RefSeq" id="WP_189078024.1">
    <property type="nucleotide sequence ID" value="NZ_BMMX01000002.1"/>
</dbReference>
<gene>
    <name evidence="8" type="primary">hbdA</name>
    <name evidence="8" type="ORF">GCM10012284_11350</name>
</gene>
<dbReference type="AlphaFoldDB" id="A0A8J3FN72"/>
<evidence type="ECO:0000256" key="3">
    <source>
        <dbReference type="ARBA" id="ARBA00023002"/>
    </source>
</evidence>
<dbReference type="GO" id="GO:0070403">
    <property type="term" value="F:NAD+ binding"/>
    <property type="evidence" value="ECO:0007669"/>
    <property type="project" value="InterPro"/>
</dbReference>
<evidence type="ECO:0000259" key="6">
    <source>
        <dbReference type="Pfam" id="PF00725"/>
    </source>
</evidence>
<organism evidence="8 9">
    <name type="scientific">Mangrovihabitans endophyticus</name>
    <dbReference type="NCBI Taxonomy" id="1751298"/>
    <lineage>
        <taxon>Bacteria</taxon>
        <taxon>Bacillati</taxon>
        <taxon>Actinomycetota</taxon>
        <taxon>Actinomycetes</taxon>
        <taxon>Micromonosporales</taxon>
        <taxon>Micromonosporaceae</taxon>
        <taxon>Mangrovihabitans</taxon>
    </lineage>
</organism>
<proteinExistence type="inferred from homology"/>
<reference evidence="8" key="1">
    <citation type="journal article" date="2014" name="Int. J. Syst. Evol. Microbiol.">
        <title>Complete genome sequence of Corynebacterium casei LMG S-19264T (=DSM 44701T), isolated from a smear-ripened cheese.</title>
        <authorList>
            <consortium name="US DOE Joint Genome Institute (JGI-PGF)"/>
            <person name="Walter F."/>
            <person name="Albersmeier A."/>
            <person name="Kalinowski J."/>
            <person name="Ruckert C."/>
        </authorList>
    </citation>
    <scope>NUCLEOTIDE SEQUENCE</scope>
    <source>
        <strain evidence="8">CGMCC 4.7299</strain>
    </source>
</reference>
<feature type="domain" description="3-hydroxyacyl-CoA dehydrogenase NAD binding" evidence="7">
    <location>
        <begin position="5"/>
        <end position="182"/>
    </location>
</feature>
<feature type="domain" description="3-hydroxyacyl-CoA dehydrogenase C-terminal" evidence="6">
    <location>
        <begin position="185"/>
        <end position="281"/>
    </location>
</feature>
<dbReference type="InterPro" id="IPR013328">
    <property type="entry name" value="6PGD_dom2"/>
</dbReference>
<reference evidence="8" key="2">
    <citation type="submission" date="2020-09" db="EMBL/GenBank/DDBJ databases">
        <authorList>
            <person name="Sun Q."/>
            <person name="Zhou Y."/>
        </authorList>
    </citation>
    <scope>NUCLEOTIDE SEQUENCE</scope>
    <source>
        <strain evidence="8">CGMCC 4.7299</strain>
    </source>
</reference>
<sequence>MTDPVVIVGAGVMGTGIATLALVHGTPVTLVDTVEEKLTAAGPIIATGLRTAGLMGAAPAGVEPAGLTLVTGLADALAARPAAAVIEAITEDAGRKADVLARVCAAVKPGTPLVTNTSSIPIDELAHAVARPEDLLGVHFMNPSYLISTVELARGRRTGAAAESTAVRVLESWRRRVIVVRDAPGFVTSRLLHPMINNAARVVEEGTASVAEVDELMHGCLGHPTGPLRTADLIGIDNLVDSLWVLHERSGDESCRPCDLLLSKVRDGHFGRKSGRGFYEYGSR</sequence>
<protein>
    <submittedName>
        <fullName evidence="8">3-hydroxybutyryl-CoA dehydrogenase</fullName>
    </submittedName>
</protein>
<dbReference type="InterPro" id="IPR036291">
    <property type="entry name" value="NAD(P)-bd_dom_sf"/>
</dbReference>
<dbReference type="Proteomes" id="UP000656042">
    <property type="component" value="Unassembled WGS sequence"/>
</dbReference>
<dbReference type="Pfam" id="PF00725">
    <property type="entry name" value="3HCDH"/>
    <property type="match status" value="1"/>
</dbReference>
<dbReference type="Gene3D" id="3.40.50.720">
    <property type="entry name" value="NAD(P)-binding Rossmann-like Domain"/>
    <property type="match status" value="1"/>
</dbReference>
<evidence type="ECO:0000313" key="8">
    <source>
        <dbReference type="EMBL" id="GGK79078.1"/>
    </source>
</evidence>
<evidence type="ECO:0000259" key="7">
    <source>
        <dbReference type="Pfam" id="PF02737"/>
    </source>
</evidence>
<dbReference type="InterPro" id="IPR006108">
    <property type="entry name" value="3HC_DH_C"/>
</dbReference>
<feature type="site" description="Important for catalytic activity" evidence="4">
    <location>
        <position position="139"/>
    </location>
</feature>